<dbReference type="InterPro" id="IPR016071">
    <property type="entry name" value="Staphylococal_nuclease_OB-fold"/>
</dbReference>
<evidence type="ECO:0000313" key="3">
    <source>
        <dbReference type="EMBL" id="GHF59390.1"/>
    </source>
</evidence>
<evidence type="ECO:0000313" key="6">
    <source>
        <dbReference type="Proteomes" id="UP000619376"/>
    </source>
</evidence>
<dbReference type="Gene3D" id="2.40.50.90">
    <property type="match status" value="1"/>
</dbReference>
<feature type="compositionally biased region" description="Basic and acidic residues" evidence="1">
    <location>
        <begin position="234"/>
        <end position="244"/>
    </location>
</feature>
<evidence type="ECO:0000313" key="4">
    <source>
        <dbReference type="EMBL" id="MBB5378371.1"/>
    </source>
</evidence>
<dbReference type="InterPro" id="IPR008613">
    <property type="entry name" value="Excalibur_Ca-bd_domain"/>
</dbReference>
<sequence length="244" mass="25759">MSRAPLEARRRAQARTRRLRVGLILLVVGVVLALALLARTASPPSGRAPSGRAPGTPGGTVSGVARVLDGDTLDVAGTRVRLYGIDAPEHDQTCRRAGKTYACGQEAAASLRAFLGTRSVTCQRRDTDRYGRTVGVCRVNGTDVNGWMVAQGHALAYREYATDYVPQENAARAAKRGVHAGTYVNPADFRHEGAAAAPAPTASRRTTPYANCAQARAAGRTPVLRGEGGYNAKLDGDGDGRMCE</sequence>
<evidence type="ECO:0000256" key="1">
    <source>
        <dbReference type="SAM" id="MobiDB-lite"/>
    </source>
</evidence>
<keyword evidence="6" id="KW-1185">Reference proteome</keyword>
<dbReference type="PANTHER" id="PTHR12302">
    <property type="entry name" value="EBNA2 BINDING PROTEIN P100"/>
    <property type="match status" value="1"/>
</dbReference>
<dbReference type="Pfam" id="PF05901">
    <property type="entry name" value="Excalibur"/>
    <property type="match status" value="1"/>
</dbReference>
<dbReference type="PROSITE" id="PS50830">
    <property type="entry name" value="TNASE_3"/>
    <property type="match status" value="1"/>
</dbReference>
<dbReference type="GO" id="GO:0004519">
    <property type="term" value="F:endonuclease activity"/>
    <property type="evidence" value="ECO:0007669"/>
    <property type="project" value="UniProtKB-KW"/>
</dbReference>
<organism evidence="4 5">
    <name type="scientific">Deinococcus metalli</name>
    <dbReference type="NCBI Taxonomy" id="1141878"/>
    <lineage>
        <taxon>Bacteria</taxon>
        <taxon>Thermotogati</taxon>
        <taxon>Deinococcota</taxon>
        <taxon>Deinococci</taxon>
        <taxon>Deinococcales</taxon>
        <taxon>Deinococcaceae</taxon>
        <taxon>Deinococcus</taxon>
    </lineage>
</organism>
<dbReference type="InterPro" id="IPR035437">
    <property type="entry name" value="SNase_OB-fold_sf"/>
</dbReference>
<evidence type="ECO:0000259" key="2">
    <source>
        <dbReference type="PROSITE" id="PS50830"/>
    </source>
</evidence>
<reference evidence="3" key="4">
    <citation type="submission" date="2024-05" db="EMBL/GenBank/DDBJ databases">
        <authorList>
            <person name="Sun Q."/>
            <person name="Zhou Y."/>
        </authorList>
    </citation>
    <scope>NUCLEOTIDE SEQUENCE</scope>
    <source>
        <strain evidence="3">CGMCC 1.18437</strain>
    </source>
</reference>
<keyword evidence="4" id="KW-0378">Hydrolase</keyword>
<keyword evidence="4" id="KW-0540">Nuclease</keyword>
<dbReference type="AlphaFoldDB" id="A0A7W8KHP5"/>
<dbReference type="EMBL" id="BNAJ01000013">
    <property type="protein sequence ID" value="GHF59390.1"/>
    <property type="molecule type" value="Genomic_DNA"/>
</dbReference>
<dbReference type="Proteomes" id="UP000619376">
    <property type="component" value="Unassembled WGS sequence"/>
</dbReference>
<dbReference type="RefSeq" id="WP_229832241.1">
    <property type="nucleotide sequence ID" value="NZ_BNAJ01000013.1"/>
</dbReference>
<dbReference type="SMART" id="SM00318">
    <property type="entry name" value="SNc"/>
    <property type="match status" value="1"/>
</dbReference>
<evidence type="ECO:0000313" key="5">
    <source>
        <dbReference type="Proteomes" id="UP000539473"/>
    </source>
</evidence>
<dbReference type="PANTHER" id="PTHR12302:SF26">
    <property type="entry name" value="BLR1266 PROTEIN"/>
    <property type="match status" value="1"/>
</dbReference>
<dbReference type="SUPFAM" id="SSF50199">
    <property type="entry name" value="Staphylococcal nuclease"/>
    <property type="match status" value="1"/>
</dbReference>
<gene>
    <name evidence="3" type="ORF">GCM10017781_39600</name>
    <name evidence="4" type="ORF">HNQ07_003877</name>
</gene>
<name>A0A7W8KHP5_9DEIO</name>
<reference evidence="6" key="2">
    <citation type="journal article" date="2019" name="Int. J. Syst. Evol. Microbiol.">
        <title>The Global Catalogue of Microorganisms (GCM) 10K type strain sequencing project: providing services to taxonomists for standard genome sequencing and annotation.</title>
        <authorList>
            <consortium name="The Broad Institute Genomics Platform"/>
            <consortium name="The Broad Institute Genome Sequencing Center for Infectious Disease"/>
            <person name="Wu L."/>
            <person name="Ma J."/>
        </authorList>
    </citation>
    <scope>NUCLEOTIDE SEQUENCE [LARGE SCALE GENOMIC DNA]</scope>
    <source>
        <strain evidence="6">CGMCC 1.18437</strain>
    </source>
</reference>
<comment type="caution">
    <text evidence="4">The sequence shown here is derived from an EMBL/GenBank/DDBJ whole genome shotgun (WGS) entry which is preliminary data.</text>
</comment>
<dbReference type="SMART" id="SM00894">
    <property type="entry name" value="Excalibur"/>
    <property type="match status" value="1"/>
</dbReference>
<protein>
    <submittedName>
        <fullName evidence="4">Endonuclease YncB(Thermonuclease family)</fullName>
    </submittedName>
</protein>
<feature type="region of interest" description="Disordered" evidence="1">
    <location>
        <begin position="41"/>
        <end position="62"/>
    </location>
</feature>
<proteinExistence type="predicted"/>
<accession>A0A7W8KHP5</accession>
<dbReference type="Proteomes" id="UP000539473">
    <property type="component" value="Unassembled WGS sequence"/>
</dbReference>
<keyword evidence="4" id="KW-0255">Endonuclease</keyword>
<feature type="domain" description="TNase-like" evidence="2">
    <location>
        <begin position="58"/>
        <end position="181"/>
    </location>
</feature>
<dbReference type="EMBL" id="JACHFK010000012">
    <property type="protein sequence ID" value="MBB5378371.1"/>
    <property type="molecule type" value="Genomic_DNA"/>
</dbReference>
<reference evidence="3" key="1">
    <citation type="journal article" date="2014" name="Int. J. Syst. Evol. Microbiol.">
        <title>Complete genome of a new Firmicutes species belonging to the dominant human colonic microbiota ('Ruminococcus bicirculans') reveals two chromosomes and a selective capacity to utilize plant glucans.</title>
        <authorList>
            <consortium name="NISC Comparative Sequencing Program"/>
            <person name="Wegmann U."/>
            <person name="Louis P."/>
            <person name="Goesmann A."/>
            <person name="Henrissat B."/>
            <person name="Duncan S.H."/>
            <person name="Flint H.J."/>
        </authorList>
    </citation>
    <scope>NUCLEOTIDE SEQUENCE</scope>
    <source>
        <strain evidence="3">CGMCC 1.18437</strain>
    </source>
</reference>
<reference evidence="4 5" key="3">
    <citation type="submission" date="2020-08" db="EMBL/GenBank/DDBJ databases">
        <title>Genomic Encyclopedia of Type Strains, Phase IV (KMG-IV): sequencing the most valuable type-strain genomes for metagenomic binning, comparative biology and taxonomic classification.</title>
        <authorList>
            <person name="Goeker M."/>
        </authorList>
    </citation>
    <scope>NUCLEOTIDE SEQUENCE [LARGE SCALE GENOMIC DNA]</scope>
    <source>
        <strain evidence="4 5">DSM 27521</strain>
    </source>
</reference>
<dbReference type="Pfam" id="PF00565">
    <property type="entry name" value="SNase"/>
    <property type="match status" value="1"/>
</dbReference>
<feature type="region of interest" description="Disordered" evidence="1">
    <location>
        <begin position="225"/>
        <end position="244"/>
    </location>
</feature>